<evidence type="ECO:0000256" key="5">
    <source>
        <dbReference type="ARBA" id="ARBA00023004"/>
    </source>
</evidence>
<protein>
    <submittedName>
        <fullName evidence="9">Radical SAM peptide maturase, CXXX-repeat target family</fullName>
    </submittedName>
</protein>
<gene>
    <name evidence="9" type="ORF">DWX53_13230</name>
</gene>
<comment type="caution">
    <text evidence="9">The sequence shown here is derived from an EMBL/GenBank/DDBJ whole genome shotgun (WGS) entry which is preliminary data.</text>
</comment>
<dbReference type="PROSITE" id="PS01305">
    <property type="entry name" value="MOAA_NIFB_PQQE"/>
    <property type="match status" value="1"/>
</dbReference>
<dbReference type="NCBIfam" id="TIGR04119">
    <property type="entry name" value="CXXX_matur"/>
    <property type="match status" value="1"/>
</dbReference>
<evidence type="ECO:0000259" key="8">
    <source>
        <dbReference type="Pfam" id="PF04055"/>
    </source>
</evidence>
<dbReference type="InterPro" id="IPR007197">
    <property type="entry name" value="rSAM"/>
</dbReference>
<dbReference type="SFLD" id="SFLDS00029">
    <property type="entry name" value="Radical_SAM"/>
    <property type="match status" value="1"/>
</dbReference>
<dbReference type="Gene3D" id="3.20.20.70">
    <property type="entry name" value="Aldolase class I"/>
    <property type="match status" value="2"/>
</dbReference>
<evidence type="ECO:0000313" key="9">
    <source>
        <dbReference type="EMBL" id="RGT07178.1"/>
    </source>
</evidence>
<proteinExistence type="inferred from homology"/>
<dbReference type="RefSeq" id="WP_118146183.1">
    <property type="nucleotide sequence ID" value="NZ_QRWH01000016.1"/>
</dbReference>
<dbReference type="SFLD" id="SFLDG01384">
    <property type="entry name" value="thioether_bond_formation_requi"/>
    <property type="match status" value="1"/>
</dbReference>
<dbReference type="InterPro" id="IPR013785">
    <property type="entry name" value="Aldolase_TIM"/>
</dbReference>
<dbReference type="SFLD" id="SFLDG01067">
    <property type="entry name" value="SPASM/twitch_domain_containing"/>
    <property type="match status" value="1"/>
</dbReference>
<dbReference type="NCBIfam" id="TIGR04115">
    <property type="entry name" value="rSAM_Cxxx_rpt"/>
    <property type="match status" value="1"/>
</dbReference>
<evidence type="ECO:0000256" key="3">
    <source>
        <dbReference type="ARBA" id="ARBA00022691"/>
    </source>
</evidence>
<comment type="similarity">
    <text evidence="7">Belongs to the radical SAM superfamily. Anaerobic sulfatase-maturating enzyme family.</text>
</comment>
<dbReference type="InterPro" id="IPR026401">
    <property type="entry name" value="CXXX_matur"/>
</dbReference>
<name>A0A412MB46_9FIRM</name>
<dbReference type="GO" id="GO:0016491">
    <property type="term" value="F:oxidoreductase activity"/>
    <property type="evidence" value="ECO:0007669"/>
    <property type="project" value="InterPro"/>
</dbReference>
<keyword evidence="2" id="KW-0004">4Fe-4S</keyword>
<evidence type="ECO:0000256" key="4">
    <source>
        <dbReference type="ARBA" id="ARBA00022723"/>
    </source>
</evidence>
<keyword evidence="5" id="KW-0408">Iron</keyword>
<dbReference type="InterPro" id="IPR000385">
    <property type="entry name" value="MoaA_NifB_PqqE_Fe-S-bd_CS"/>
</dbReference>
<dbReference type="Pfam" id="PF04055">
    <property type="entry name" value="Radical_SAM"/>
    <property type="match status" value="1"/>
</dbReference>
<comment type="cofactor">
    <cofactor evidence="1">
        <name>[4Fe-4S] cluster</name>
        <dbReference type="ChEBI" id="CHEBI:49883"/>
    </cofactor>
</comment>
<dbReference type="SUPFAM" id="SSF102114">
    <property type="entry name" value="Radical SAM enzymes"/>
    <property type="match status" value="2"/>
</dbReference>
<dbReference type="EMBL" id="QRWH01000016">
    <property type="protein sequence ID" value="RGT07178.1"/>
    <property type="molecule type" value="Genomic_DNA"/>
</dbReference>
<dbReference type="InterPro" id="IPR026412">
    <property type="entry name" value="rSAM_Cxxx_rpt"/>
</dbReference>
<keyword evidence="3" id="KW-0949">S-adenosyl-L-methionine</keyword>
<dbReference type="PANTHER" id="PTHR43273">
    <property type="entry name" value="ANAEROBIC SULFATASE-MATURATING ENZYME HOMOLOG ASLB-RELATED"/>
    <property type="match status" value="1"/>
</dbReference>
<dbReference type="Proteomes" id="UP000283630">
    <property type="component" value="Unassembled WGS sequence"/>
</dbReference>
<dbReference type="AlphaFoldDB" id="A0A412MB46"/>
<dbReference type="InterPro" id="IPR023867">
    <property type="entry name" value="Sulphatase_maturase_rSAM"/>
</dbReference>
<dbReference type="SFLD" id="SFLDG01386">
    <property type="entry name" value="main_SPASM_domain-containing"/>
    <property type="match status" value="1"/>
</dbReference>
<keyword evidence="4" id="KW-0479">Metal-binding</keyword>
<evidence type="ECO:0000256" key="2">
    <source>
        <dbReference type="ARBA" id="ARBA00022485"/>
    </source>
</evidence>
<evidence type="ECO:0000256" key="6">
    <source>
        <dbReference type="ARBA" id="ARBA00023014"/>
    </source>
</evidence>
<keyword evidence="6" id="KW-0411">Iron-sulfur</keyword>
<dbReference type="PANTHER" id="PTHR43273:SF3">
    <property type="entry name" value="ANAEROBIC SULFATASE-MATURATING ENZYME HOMOLOG ASLB-RELATED"/>
    <property type="match status" value="1"/>
</dbReference>
<dbReference type="InterPro" id="IPR058240">
    <property type="entry name" value="rSAM_sf"/>
</dbReference>
<feature type="domain" description="Radical SAM core" evidence="8">
    <location>
        <begin position="26"/>
        <end position="184"/>
    </location>
</feature>
<evidence type="ECO:0000256" key="1">
    <source>
        <dbReference type="ARBA" id="ARBA00001966"/>
    </source>
</evidence>
<dbReference type="GO" id="GO:0051539">
    <property type="term" value="F:4 iron, 4 sulfur cluster binding"/>
    <property type="evidence" value="ECO:0007669"/>
    <property type="project" value="UniProtKB-KW"/>
</dbReference>
<sequence>MIDVKYNEVKDRNSWIDGNYLNATICVTEDCNLRCTYCYMVGKNNVNRMNWETGKQIIDFLLDNPYTSEMSDSIMLDFIGGEPLLEMDLIDKMCDYFILRMYSENHKWFPNYVFTFSTNGVLYGKENVRNYVNKHGEHCAFSISIDGIKEKHDMTRKKIDGSGSYEDVIKNLPMYLEENYNPSTKSTFASADLPFLKDSIIHLWDLGFKDVESNLVYEDVWKAGDPEIFEEQLKELADYMFESGRYKTNSVAYFSPTRGLPVGKKDLSSNRCGAGYKTVAFDYKGDIYPCIRFLEMCAENHAKRVIGNIKEGINYSLLRPMAAATWQSQSPDKCNTCEYGTDCGWCLAHNLSESNEESVFERCTFICEMHKANARANKYYWQKYEEITGYTSGRTIEKMKKTDTRALRYLYIITGDDAPVHCNYEKKHEGSRKISKDVMMQALQLCQSEELVPIFQGEIPEYVDMRKQIYFEISSKGSFRNAVTGITVINNMKEMRNIESPVATLILQCSDSTDFSKYVIKLFEQVKRINIFISDLDAWEEGEIISYEEELKKVSEFIFQKYKQGKCGYQLNVLTDRLYADWDNDNDCGAGISSIAVGPNGKLYSCPAFYFNNPEKNIGDIDNGIVSDCKRYTREKSAMCAKCKSRVCNRCLYEGYKVCGEMNVPSAIQCRINYIEANESRNLMNKLANEMPDGFYMNRDLPELEYVDYVAAEIYRDERAEAKRWMY</sequence>
<evidence type="ECO:0000313" key="10">
    <source>
        <dbReference type="Proteomes" id="UP000283630"/>
    </source>
</evidence>
<dbReference type="GO" id="GO:0046872">
    <property type="term" value="F:metal ion binding"/>
    <property type="evidence" value="ECO:0007669"/>
    <property type="project" value="UniProtKB-KW"/>
</dbReference>
<organism evidence="9 10">
    <name type="scientific">Dorea formicigenerans</name>
    <dbReference type="NCBI Taxonomy" id="39486"/>
    <lineage>
        <taxon>Bacteria</taxon>
        <taxon>Bacillati</taxon>
        <taxon>Bacillota</taxon>
        <taxon>Clostridia</taxon>
        <taxon>Lachnospirales</taxon>
        <taxon>Lachnospiraceae</taxon>
        <taxon>Dorea</taxon>
    </lineage>
</organism>
<accession>A0A412MB46</accession>
<evidence type="ECO:0000256" key="7">
    <source>
        <dbReference type="ARBA" id="ARBA00023601"/>
    </source>
</evidence>
<reference evidence="9 10" key="1">
    <citation type="submission" date="2018-08" db="EMBL/GenBank/DDBJ databases">
        <title>A genome reference for cultivated species of the human gut microbiota.</title>
        <authorList>
            <person name="Zou Y."/>
            <person name="Xue W."/>
            <person name="Luo G."/>
        </authorList>
    </citation>
    <scope>NUCLEOTIDE SEQUENCE [LARGE SCALE GENOMIC DNA]</scope>
    <source>
        <strain evidence="9 10">AF19-4AC</strain>
    </source>
</reference>